<dbReference type="GeneID" id="26260854"/>
<proteinExistence type="predicted"/>
<dbReference type="RefSeq" id="XP_014564402.1">
    <property type="nucleotide sequence ID" value="XM_014708916.1"/>
</dbReference>
<dbReference type="Proteomes" id="UP000031056">
    <property type="component" value="Unassembled WGS sequence"/>
</dbReference>
<evidence type="ECO:0000313" key="2">
    <source>
        <dbReference type="Proteomes" id="UP000031056"/>
    </source>
</evidence>
<dbReference type="HOGENOM" id="CLU_132184_0_0_1"/>
<organism evidence="1 2">
    <name type="scientific">Ordospora colligata OC4</name>
    <dbReference type="NCBI Taxonomy" id="1354746"/>
    <lineage>
        <taxon>Eukaryota</taxon>
        <taxon>Fungi</taxon>
        <taxon>Fungi incertae sedis</taxon>
        <taxon>Microsporidia</taxon>
        <taxon>Ordosporidae</taxon>
        <taxon>Ordospora</taxon>
    </lineage>
</organism>
<keyword evidence="2" id="KW-1185">Reference proteome</keyword>
<accession>A0A0B2UN26</accession>
<dbReference type="EMBL" id="JOKQ01000001">
    <property type="protein sequence ID" value="KHN70360.1"/>
    <property type="molecule type" value="Genomic_DNA"/>
</dbReference>
<name>A0A0B2UN26_9MICR</name>
<dbReference type="OrthoDB" id="2189688at2759"/>
<protein>
    <submittedName>
        <fullName evidence="1">Uncharacterized protein</fullName>
    </submittedName>
</protein>
<dbReference type="InParanoid" id="A0A0B2UN26"/>
<evidence type="ECO:0000313" key="1">
    <source>
        <dbReference type="EMBL" id="KHN70360.1"/>
    </source>
</evidence>
<reference evidence="1 2" key="1">
    <citation type="journal article" date="2014" name="MBio">
        <title>The Ordospora colligata genome; evolution of extreme reduction in microsporidia and host-to-parasite horizontal gene transfer.</title>
        <authorList>
            <person name="Pombert J.-F."/>
            <person name="Haag K.L."/>
            <person name="Beidas S."/>
            <person name="Ebert D."/>
            <person name="Keeling P.J."/>
        </authorList>
    </citation>
    <scope>NUCLEOTIDE SEQUENCE [LARGE SCALE GENOMIC DNA]</scope>
    <source>
        <strain evidence="1 2">OC4</strain>
    </source>
</reference>
<dbReference type="InterPro" id="IPR008584">
    <property type="entry name" value="CXXC_Zn-binding_euk"/>
</dbReference>
<dbReference type="SUPFAM" id="SSF141678">
    <property type="entry name" value="MAL13P1.257-like"/>
    <property type="match status" value="1"/>
</dbReference>
<dbReference type="STRING" id="1354746.A0A0B2UN26"/>
<comment type="caution">
    <text evidence="1">The sequence shown here is derived from an EMBL/GenBank/DDBJ whole genome shotgun (WGS) entry which is preliminary data.</text>
</comment>
<dbReference type="AlphaFoldDB" id="A0A0B2UN26"/>
<dbReference type="VEuPathDB" id="MicrosporidiaDB:M896_010110"/>
<gene>
    <name evidence="1" type="ORF">M896_010110</name>
</gene>
<sequence length="169" mass="19163">MRFNVFVEGDFENIKGVFIAQSYPIRIRCTCGKEHEKNVVISSEDSNVNKKGEEVNLCVTCHECKELMTFKILKLDGQIECTLAKAHPDDDSENVYLTDMDKNRFMVSRIQTNGAEVLSITNCTLNLVSDDGVLFKDVNIREKTVAEFNTKSKMSSIIDFSLVVEQTKH</sequence>
<dbReference type="Pfam" id="PF05907">
    <property type="entry name" value="CXXC_Zn-b_euk"/>
    <property type="match status" value="1"/>
</dbReference>